<protein>
    <submittedName>
        <fullName evidence="1">Uncharacterized protein</fullName>
    </submittedName>
</protein>
<reference evidence="1" key="2">
    <citation type="submission" date="2023-06" db="EMBL/GenBank/DDBJ databases">
        <authorList>
            <person name="Ma L."/>
            <person name="Liu K.-W."/>
            <person name="Li Z."/>
            <person name="Hsiao Y.-Y."/>
            <person name="Qi Y."/>
            <person name="Fu T."/>
            <person name="Tang G."/>
            <person name="Zhang D."/>
            <person name="Sun W.-H."/>
            <person name="Liu D.-K."/>
            <person name="Li Y."/>
            <person name="Chen G.-Z."/>
            <person name="Liu X.-D."/>
            <person name="Liao X.-Y."/>
            <person name="Jiang Y.-T."/>
            <person name="Yu X."/>
            <person name="Hao Y."/>
            <person name="Huang J."/>
            <person name="Zhao X.-W."/>
            <person name="Ke S."/>
            <person name="Chen Y.-Y."/>
            <person name="Wu W.-L."/>
            <person name="Hsu J.-L."/>
            <person name="Lin Y.-F."/>
            <person name="Huang M.-D."/>
            <person name="Li C.-Y."/>
            <person name="Huang L."/>
            <person name="Wang Z.-W."/>
            <person name="Zhao X."/>
            <person name="Zhong W.-Y."/>
            <person name="Peng D.-H."/>
            <person name="Ahmad S."/>
            <person name="Lan S."/>
            <person name="Zhang J.-S."/>
            <person name="Tsai W.-C."/>
            <person name="Van De Peer Y."/>
            <person name="Liu Z.-J."/>
        </authorList>
    </citation>
    <scope>NUCLEOTIDE SEQUENCE</scope>
    <source>
        <strain evidence="1">SCP</strain>
        <tissue evidence="1">Leaves</tissue>
    </source>
</reference>
<keyword evidence="2" id="KW-1185">Reference proteome</keyword>
<accession>A0AAV9BMF3</accession>
<comment type="caution">
    <text evidence="1">The sequence shown here is derived from an EMBL/GenBank/DDBJ whole genome shotgun (WGS) entry which is preliminary data.</text>
</comment>
<evidence type="ECO:0000313" key="1">
    <source>
        <dbReference type="EMBL" id="KAK1277765.1"/>
    </source>
</evidence>
<sequence length="73" mass="8575">MKINPKETKTLKTIKILETMISRNPTTYFAVTRLLLHSKRQTEVRKLIKRFGFDISSDCTHHSEREPEEQSEG</sequence>
<gene>
    <name evidence="1" type="ORF">QJS04_geneDACA023847</name>
</gene>
<reference evidence="1" key="1">
    <citation type="journal article" date="2023" name="Nat. Commun.">
        <title>Diploid and tetraploid genomes of Acorus and the evolution of monocots.</title>
        <authorList>
            <person name="Ma L."/>
            <person name="Liu K.W."/>
            <person name="Li Z."/>
            <person name="Hsiao Y.Y."/>
            <person name="Qi Y."/>
            <person name="Fu T."/>
            <person name="Tang G.D."/>
            <person name="Zhang D."/>
            <person name="Sun W.H."/>
            <person name="Liu D.K."/>
            <person name="Li Y."/>
            <person name="Chen G.Z."/>
            <person name="Liu X.D."/>
            <person name="Liao X.Y."/>
            <person name="Jiang Y.T."/>
            <person name="Yu X."/>
            <person name="Hao Y."/>
            <person name="Huang J."/>
            <person name="Zhao X.W."/>
            <person name="Ke S."/>
            <person name="Chen Y.Y."/>
            <person name="Wu W.L."/>
            <person name="Hsu J.L."/>
            <person name="Lin Y.F."/>
            <person name="Huang M.D."/>
            <person name="Li C.Y."/>
            <person name="Huang L."/>
            <person name="Wang Z.W."/>
            <person name="Zhao X."/>
            <person name="Zhong W.Y."/>
            <person name="Peng D.H."/>
            <person name="Ahmad S."/>
            <person name="Lan S."/>
            <person name="Zhang J.S."/>
            <person name="Tsai W.C."/>
            <person name="Van de Peer Y."/>
            <person name="Liu Z.J."/>
        </authorList>
    </citation>
    <scope>NUCLEOTIDE SEQUENCE</scope>
    <source>
        <strain evidence="1">SCP</strain>
    </source>
</reference>
<dbReference type="Proteomes" id="UP001179952">
    <property type="component" value="Unassembled WGS sequence"/>
</dbReference>
<organism evidence="1 2">
    <name type="scientific">Acorus gramineus</name>
    <name type="common">Dwarf sweet flag</name>
    <dbReference type="NCBI Taxonomy" id="55184"/>
    <lineage>
        <taxon>Eukaryota</taxon>
        <taxon>Viridiplantae</taxon>
        <taxon>Streptophyta</taxon>
        <taxon>Embryophyta</taxon>
        <taxon>Tracheophyta</taxon>
        <taxon>Spermatophyta</taxon>
        <taxon>Magnoliopsida</taxon>
        <taxon>Liliopsida</taxon>
        <taxon>Acoraceae</taxon>
        <taxon>Acorus</taxon>
    </lineage>
</organism>
<name>A0AAV9BMF3_ACOGR</name>
<proteinExistence type="predicted"/>
<dbReference type="EMBL" id="JAUJYN010000002">
    <property type="protein sequence ID" value="KAK1277765.1"/>
    <property type="molecule type" value="Genomic_DNA"/>
</dbReference>
<dbReference type="AlphaFoldDB" id="A0AAV9BMF3"/>
<evidence type="ECO:0000313" key="2">
    <source>
        <dbReference type="Proteomes" id="UP001179952"/>
    </source>
</evidence>